<reference evidence="2" key="1">
    <citation type="submission" date="2019-02" db="EMBL/GenBank/DDBJ databases">
        <authorList>
            <person name="Gruber-Vodicka R. H."/>
            <person name="Seah K. B. B."/>
        </authorList>
    </citation>
    <scope>NUCLEOTIDE SEQUENCE</scope>
    <source>
        <strain evidence="2">BECK_BZ164</strain>
        <strain evidence="1">BECK_BZ165</strain>
    </source>
</reference>
<evidence type="ECO:0000313" key="1">
    <source>
        <dbReference type="EMBL" id="VFJ62354.1"/>
    </source>
</evidence>
<dbReference type="AlphaFoldDB" id="A0A450X007"/>
<dbReference type="EMBL" id="CAADFL010000871">
    <property type="protein sequence ID" value="VFK22608.1"/>
    <property type="molecule type" value="Genomic_DNA"/>
</dbReference>
<sequence length="76" mass="8323">MTGVSPLVTVIAMQKLGVCRTLGNRSEKVGNCGHFSVNSELFNENLRPIETDSWANLPLSQQIHPKSDSLLVVRST</sequence>
<accession>A0A450X007</accession>
<gene>
    <name evidence="2" type="ORF">BECKFM1743B_GA0114221_108712</name>
    <name evidence="1" type="ORF">BECKFM1743C_GA0114222_103154</name>
</gene>
<protein>
    <submittedName>
        <fullName evidence="2">Uncharacterized protein</fullName>
    </submittedName>
</protein>
<evidence type="ECO:0000313" key="2">
    <source>
        <dbReference type="EMBL" id="VFK22608.1"/>
    </source>
</evidence>
<organism evidence="2">
    <name type="scientific">Candidatus Kentrum sp. FM</name>
    <dbReference type="NCBI Taxonomy" id="2126340"/>
    <lineage>
        <taxon>Bacteria</taxon>
        <taxon>Pseudomonadati</taxon>
        <taxon>Pseudomonadota</taxon>
        <taxon>Gammaproteobacteria</taxon>
        <taxon>Candidatus Kentrum</taxon>
    </lineage>
</organism>
<proteinExistence type="predicted"/>
<name>A0A450X007_9GAMM</name>
<dbReference type="EMBL" id="CAADFA010000315">
    <property type="protein sequence ID" value="VFJ62354.1"/>
    <property type="molecule type" value="Genomic_DNA"/>
</dbReference>